<proteinExistence type="predicted"/>
<dbReference type="OrthoDB" id="9800607at2"/>
<evidence type="ECO:0000313" key="1">
    <source>
        <dbReference type="EMBL" id="TWP53463.1"/>
    </source>
</evidence>
<dbReference type="AlphaFoldDB" id="A0A563F0P4"/>
<name>A0A563F0P4_9PSEU</name>
<accession>A0A563F0P4</accession>
<dbReference type="EMBL" id="VOBR01000003">
    <property type="protein sequence ID" value="TWP53463.1"/>
    <property type="molecule type" value="Genomic_DNA"/>
</dbReference>
<protein>
    <submittedName>
        <fullName evidence="1">Uncharacterized protein</fullName>
    </submittedName>
</protein>
<evidence type="ECO:0000313" key="2">
    <source>
        <dbReference type="Proteomes" id="UP000316639"/>
    </source>
</evidence>
<dbReference type="RefSeq" id="WP_146349874.1">
    <property type="nucleotide sequence ID" value="NZ_VOBR01000003.1"/>
</dbReference>
<dbReference type="Proteomes" id="UP000316639">
    <property type="component" value="Unassembled WGS sequence"/>
</dbReference>
<organism evidence="1 2">
    <name type="scientific">Lentzea tibetensis</name>
    <dbReference type="NCBI Taxonomy" id="2591470"/>
    <lineage>
        <taxon>Bacteria</taxon>
        <taxon>Bacillati</taxon>
        <taxon>Actinomycetota</taxon>
        <taxon>Actinomycetes</taxon>
        <taxon>Pseudonocardiales</taxon>
        <taxon>Pseudonocardiaceae</taxon>
        <taxon>Lentzea</taxon>
    </lineage>
</organism>
<reference evidence="1 2" key="1">
    <citation type="submission" date="2019-07" db="EMBL/GenBank/DDBJ databases">
        <title>Lentzea xizangensis sp. nov., isolated from Qinghai-Tibetan Plateau Soils.</title>
        <authorList>
            <person name="Huang J."/>
        </authorList>
    </citation>
    <scope>NUCLEOTIDE SEQUENCE [LARGE SCALE GENOMIC DNA]</scope>
    <source>
        <strain evidence="1 2">FXJ1.1311</strain>
    </source>
</reference>
<gene>
    <name evidence="1" type="ORF">FKR81_05780</name>
</gene>
<sequence length="145" mass="15973">MTEPELPVWMRAGLPCPVCGADPATVRDTYPHLHCLGCQATPAQRRGDDSPSLCDNCAPFWRQWSCPECDAGMGGFEPVEVRICMACEGEEDFERLPRSVRDDVRAVAAAKSSVMAFHRLRELVGSEYTTGQCMRMASCAGRTRS</sequence>
<comment type="caution">
    <text evidence="1">The sequence shown here is derived from an EMBL/GenBank/DDBJ whole genome shotgun (WGS) entry which is preliminary data.</text>
</comment>
<keyword evidence="2" id="KW-1185">Reference proteome</keyword>